<dbReference type="AlphaFoldDB" id="A0A7J9DX02"/>
<reference evidence="1 2" key="1">
    <citation type="journal article" date="2019" name="Genome Biol. Evol.">
        <title>Insights into the evolution of the New World diploid cottons (Gossypium, subgenus Houzingenia) based on genome sequencing.</title>
        <authorList>
            <person name="Grover C.E."/>
            <person name="Arick M.A. 2nd"/>
            <person name="Thrash A."/>
            <person name="Conover J.L."/>
            <person name="Sanders W.S."/>
            <person name="Peterson D.G."/>
            <person name="Frelichowski J.E."/>
            <person name="Scheffler J.A."/>
            <person name="Scheffler B.E."/>
            <person name="Wendel J.F."/>
        </authorList>
    </citation>
    <scope>NUCLEOTIDE SEQUENCE [LARGE SCALE GENOMIC DNA]</scope>
    <source>
        <strain evidence="1">8</strain>
        <tissue evidence="1">Leaf</tissue>
    </source>
</reference>
<sequence>MASMKRKHLCYDDKRFVSATVEERLQNLLQLGALLEGMENVLIPVSPMCLSSTATDNKCFVRKKKVPFDPESVRKCYENCEHPEFINLWCPPSRLWHGMLKHVCNLLIIDISSFPPSL</sequence>
<evidence type="ECO:0000313" key="2">
    <source>
        <dbReference type="Proteomes" id="UP000593568"/>
    </source>
</evidence>
<name>A0A7J9DX02_9ROSI</name>
<proteinExistence type="predicted"/>
<dbReference type="Proteomes" id="UP000593568">
    <property type="component" value="Unassembled WGS sequence"/>
</dbReference>
<organism evidence="1 2">
    <name type="scientific">Gossypium trilobum</name>
    <dbReference type="NCBI Taxonomy" id="34281"/>
    <lineage>
        <taxon>Eukaryota</taxon>
        <taxon>Viridiplantae</taxon>
        <taxon>Streptophyta</taxon>
        <taxon>Embryophyta</taxon>
        <taxon>Tracheophyta</taxon>
        <taxon>Spermatophyta</taxon>
        <taxon>Magnoliopsida</taxon>
        <taxon>eudicotyledons</taxon>
        <taxon>Gunneridae</taxon>
        <taxon>Pentapetalae</taxon>
        <taxon>rosids</taxon>
        <taxon>malvids</taxon>
        <taxon>Malvales</taxon>
        <taxon>Malvaceae</taxon>
        <taxon>Malvoideae</taxon>
        <taxon>Gossypium</taxon>
    </lineage>
</organism>
<protein>
    <submittedName>
        <fullName evidence="1">Uncharacterized protein</fullName>
    </submittedName>
</protein>
<gene>
    <name evidence="1" type="ORF">Gotri_014488</name>
</gene>
<accession>A0A7J9DX02</accession>
<dbReference type="EMBL" id="JABEZW010000005">
    <property type="protein sequence ID" value="MBA0765266.1"/>
    <property type="molecule type" value="Genomic_DNA"/>
</dbReference>
<comment type="caution">
    <text evidence="1">The sequence shown here is derived from an EMBL/GenBank/DDBJ whole genome shotgun (WGS) entry which is preliminary data.</text>
</comment>
<evidence type="ECO:0000313" key="1">
    <source>
        <dbReference type="EMBL" id="MBA0765266.1"/>
    </source>
</evidence>
<keyword evidence="2" id="KW-1185">Reference proteome</keyword>